<comment type="cofactor">
    <cofactor evidence="1">
        <name>Ca(2+)</name>
        <dbReference type="ChEBI" id="CHEBI:29108"/>
    </cofactor>
</comment>
<comment type="similarity">
    <text evidence="3">Belongs to the peptidase M10B family.</text>
</comment>
<comment type="caution">
    <text evidence="7">The sequence shown here is derived from an EMBL/GenBank/DDBJ whole genome shotgun (WGS) entry which is preliminary data.</text>
</comment>
<dbReference type="GO" id="GO:0006508">
    <property type="term" value="P:proteolysis"/>
    <property type="evidence" value="ECO:0007669"/>
    <property type="project" value="InterPro"/>
</dbReference>
<dbReference type="EMBL" id="WKJJ01000029">
    <property type="protein sequence ID" value="MRV76228.1"/>
    <property type="molecule type" value="Genomic_DNA"/>
</dbReference>
<dbReference type="Gene3D" id="1.10.3130.20">
    <property type="entry name" value="Phycobilisome linker domain"/>
    <property type="match status" value="1"/>
</dbReference>
<evidence type="ECO:0000313" key="8">
    <source>
        <dbReference type="Proteomes" id="UP000446768"/>
    </source>
</evidence>
<reference evidence="7 8" key="1">
    <citation type="submission" date="2019-11" db="EMBL/GenBank/DDBJ databases">
        <title>Novel species isolated from a subtropical stream in China.</title>
        <authorList>
            <person name="Lu H."/>
        </authorList>
    </citation>
    <scope>NUCLEOTIDE SEQUENCE [LARGE SCALE GENOMIC DNA]</scope>
    <source>
        <strain evidence="7 8">FT92W</strain>
    </source>
</reference>
<dbReference type="InterPro" id="IPR024079">
    <property type="entry name" value="MetalloPept_cat_dom_sf"/>
</dbReference>
<dbReference type="InterPro" id="IPR001343">
    <property type="entry name" value="Hemolysn_Ca-bd"/>
</dbReference>
<keyword evidence="4" id="KW-0964">Secreted</keyword>
<dbReference type="InterPro" id="IPR013858">
    <property type="entry name" value="Peptidase_M10B_C"/>
</dbReference>
<dbReference type="InterPro" id="IPR011049">
    <property type="entry name" value="Serralysin-like_metalloprot_C"/>
</dbReference>
<dbReference type="Proteomes" id="UP000446768">
    <property type="component" value="Unassembled WGS sequence"/>
</dbReference>
<dbReference type="Pfam" id="PF08548">
    <property type="entry name" value="Peptidase_M10_C"/>
    <property type="match status" value="1"/>
</dbReference>
<evidence type="ECO:0000256" key="5">
    <source>
        <dbReference type="ARBA" id="ARBA00022737"/>
    </source>
</evidence>
<evidence type="ECO:0000256" key="1">
    <source>
        <dbReference type="ARBA" id="ARBA00001913"/>
    </source>
</evidence>
<organism evidence="7 8">
    <name type="scientific">Pseudoduganella rivuli</name>
    <dbReference type="NCBI Taxonomy" id="2666085"/>
    <lineage>
        <taxon>Bacteria</taxon>
        <taxon>Pseudomonadati</taxon>
        <taxon>Pseudomonadota</taxon>
        <taxon>Betaproteobacteria</taxon>
        <taxon>Burkholderiales</taxon>
        <taxon>Oxalobacteraceae</taxon>
        <taxon>Telluria group</taxon>
        <taxon>Pseudoduganella</taxon>
    </lineage>
</organism>
<dbReference type="InterPro" id="IPR038255">
    <property type="entry name" value="PBS_linker_sf"/>
</dbReference>
<dbReference type="Pfam" id="PF00353">
    <property type="entry name" value="HemolysinCabind"/>
    <property type="match status" value="2"/>
</dbReference>
<protein>
    <submittedName>
        <fullName evidence="7">DUF4214 domain-containing protein</fullName>
    </submittedName>
</protein>
<keyword evidence="8" id="KW-1185">Reference proteome</keyword>
<dbReference type="PRINTS" id="PR00313">
    <property type="entry name" value="CABNDNGRPT"/>
</dbReference>
<accession>A0A7X2IUE6</accession>
<dbReference type="GO" id="GO:0008270">
    <property type="term" value="F:zinc ion binding"/>
    <property type="evidence" value="ECO:0007669"/>
    <property type="project" value="InterPro"/>
</dbReference>
<dbReference type="AlphaFoldDB" id="A0A7X2IUE6"/>
<gene>
    <name evidence="7" type="ORF">GJ700_31420</name>
</gene>
<dbReference type="InterPro" id="IPR034033">
    <property type="entry name" value="Serralysin-like"/>
</dbReference>
<evidence type="ECO:0000259" key="6">
    <source>
        <dbReference type="SMART" id="SM00235"/>
    </source>
</evidence>
<dbReference type="SMART" id="SM00235">
    <property type="entry name" value="ZnMc"/>
    <property type="match status" value="1"/>
</dbReference>
<dbReference type="Gene3D" id="2.150.10.10">
    <property type="entry name" value="Serralysin-like metalloprotease, C-terminal"/>
    <property type="match status" value="1"/>
</dbReference>
<proteinExistence type="inferred from homology"/>
<dbReference type="InterPro" id="IPR006026">
    <property type="entry name" value="Peptidase_Metallo"/>
</dbReference>
<sequence>MSLASGVNAIDSLVYGSWTGQAGAPATVTYQFLTSVPNGASSEDRAGFKPMTDVQKQATLSALALWAAVANITFVEVSSDANIRLGTNNQGDTSSGYSYLPEPGVTQVELYLNNTGSYNSNYTPGTFGPSVLLHEIGHTLGLKHPGDYNSTGEAVDGPFLPTATDNLDYTQMSYRQSMTNRGNYPVTPMLYDIQAIQYLYGANMSYHAGDDVYKFTNGQMSSCIWDAGGYNTFDFSDCTGLTTIDLHAGAFSSTRLAIGNVSIAYNVTIKGVITGAGGSTVRLNDAGDTVFGGAGADLVYVGAGDDAVNGGDGFDTASFTGAYASYKIVRSGDSVVVTGQGKDTLSGVETLQFADRTVNVADIVQVVAGGTGGNDRFVAQAGSESFDGGAGVDTVVYGGARSAYTVSTVSSGATLQVVDSGGTDTLTSIERVQFADGALAFDTSGLAGEAYKLYRAAFNRTPDDGGLGYWISQMDKGVALRDVARSFIASNEFKGLYGAAPTDAAFVDLLYQNILHRAPDAAGAAYWVGVLGQGQPREDTLAFFSEGKENTDAVATLIANGISYTPWLA</sequence>
<evidence type="ECO:0000256" key="2">
    <source>
        <dbReference type="ARBA" id="ARBA00004613"/>
    </source>
</evidence>
<dbReference type="Gene3D" id="3.40.390.10">
    <property type="entry name" value="Collagenase (Catalytic Domain)"/>
    <property type="match status" value="1"/>
</dbReference>
<keyword evidence="5" id="KW-0677">Repeat</keyword>
<dbReference type="GO" id="GO:0008237">
    <property type="term" value="F:metallopeptidase activity"/>
    <property type="evidence" value="ECO:0007669"/>
    <property type="project" value="InterPro"/>
</dbReference>
<name>A0A7X2IUE6_9BURK</name>
<evidence type="ECO:0000256" key="3">
    <source>
        <dbReference type="ARBA" id="ARBA00009490"/>
    </source>
</evidence>
<feature type="domain" description="Peptidase metallopeptidase" evidence="6">
    <location>
        <begin position="14"/>
        <end position="186"/>
    </location>
</feature>
<comment type="subcellular location">
    <subcellularLocation>
        <location evidence="2">Secreted</location>
    </subcellularLocation>
</comment>
<dbReference type="GO" id="GO:0005509">
    <property type="term" value="F:calcium ion binding"/>
    <property type="evidence" value="ECO:0007669"/>
    <property type="project" value="InterPro"/>
</dbReference>
<dbReference type="SUPFAM" id="SSF55486">
    <property type="entry name" value="Metalloproteases ('zincins'), catalytic domain"/>
    <property type="match status" value="1"/>
</dbReference>
<dbReference type="InterPro" id="IPR025282">
    <property type="entry name" value="DUF4214"/>
</dbReference>
<dbReference type="RefSeq" id="WP_154381528.1">
    <property type="nucleotide sequence ID" value="NZ_WKJJ01000029.1"/>
</dbReference>
<dbReference type="CDD" id="cd04277">
    <property type="entry name" value="ZnMc_serralysin_like"/>
    <property type="match status" value="1"/>
</dbReference>
<evidence type="ECO:0000256" key="4">
    <source>
        <dbReference type="ARBA" id="ARBA00022525"/>
    </source>
</evidence>
<dbReference type="Pfam" id="PF13946">
    <property type="entry name" value="DUF4214"/>
    <property type="match status" value="1"/>
</dbReference>
<evidence type="ECO:0000313" key="7">
    <source>
        <dbReference type="EMBL" id="MRV76228.1"/>
    </source>
</evidence>
<dbReference type="GO" id="GO:0005615">
    <property type="term" value="C:extracellular space"/>
    <property type="evidence" value="ECO:0007669"/>
    <property type="project" value="InterPro"/>
</dbReference>
<dbReference type="SUPFAM" id="SSF51120">
    <property type="entry name" value="beta-Roll"/>
    <property type="match status" value="2"/>
</dbReference>